<proteinExistence type="predicted"/>
<sequence length="483" mass="55398">MIVAKGAESLDHQCLWMAFRPSDLIYVSAKGYEDERIYRLVSMEYKERILSSVAFAWCIKALCIVSDGNMFGERQVDFTINQFHGIRQLHALPVFPLKYHPEAARIYAQWLNRGKKFCGLYSWHYLQYNGVAELLDDDQSLPLMKDECSFSDWSTTARPTTAFIPAHSKSFDPKLDEHRRMSDDDYVICSSKVAGYSLDHKQWGYFRVDLTDEVVFNENAFDSLILDARQKQQIQSLVHIHGHENMKFDDIIQGKGKGLVILLYGEPGVGKTLTAESVADKTRRPLLRLDASSLGTTAASVEKRLMATLRFSEKWNAVALLDEADVLFIQRNATDLEHNCIMSVFLRVLEYYSGILFLTANRIGVFNRAVKSHIHLAIHYPKPSRTSRQSLWNLFLSRSSEESTERLRANGTLDRIADEDLNGRQIKNTVQLAYSLALQENSLIKPHHINTVLQQLKDFEEDFQDRTECVKRKRAVNDSDGRM</sequence>
<protein>
    <submittedName>
        <fullName evidence="2">26S proteasome regulatory subunit 4</fullName>
    </submittedName>
</protein>
<evidence type="ECO:0000313" key="3">
    <source>
        <dbReference type="Proteomes" id="UP000517252"/>
    </source>
</evidence>
<accession>A0A6V8RBN4</accession>
<dbReference type="PANTHER" id="PTHR46411">
    <property type="entry name" value="FAMILY ATPASE, PUTATIVE-RELATED"/>
    <property type="match status" value="1"/>
</dbReference>
<gene>
    <name evidence="2" type="ORF">TASIC1_0018002300</name>
</gene>
<dbReference type="Pfam" id="PF00004">
    <property type="entry name" value="AAA"/>
    <property type="match status" value="1"/>
</dbReference>
<dbReference type="OrthoDB" id="10042665at2759"/>
<dbReference type="SUPFAM" id="SSF52540">
    <property type="entry name" value="P-loop containing nucleoside triphosphate hydrolases"/>
    <property type="match status" value="1"/>
</dbReference>
<dbReference type="GO" id="GO:0005524">
    <property type="term" value="F:ATP binding"/>
    <property type="evidence" value="ECO:0007669"/>
    <property type="project" value="InterPro"/>
</dbReference>
<dbReference type="EMBL" id="BLZH01000018">
    <property type="protein sequence ID" value="GFP60418.1"/>
    <property type="molecule type" value="Genomic_DNA"/>
</dbReference>
<dbReference type="Pfam" id="PF22942">
    <property type="entry name" value="DUF7025"/>
    <property type="match status" value="1"/>
</dbReference>
<dbReference type="InterPro" id="IPR003593">
    <property type="entry name" value="AAA+_ATPase"/>
</dbReference>
<dbReference type="AlphaFoldDB" id="A0A6V8RBN4"/>
<dbReference type="GO" id="GO:0000502">
    <property type="term" value="C:proteasome complex"/>
    <property type="evidence" value="ECO:0007669"/>
    <property type="project" value="UniProtKB-KW"/>
</dbReference>
<dbReference type="SMART" id="SM00382">
    <property type="entry name" value="AAA"/>
    <property type="match status" value="1"/>
</dbReference>
<dbReference type="GO" id="GO:0016887">
    <property type="term" value="F:ATP hydrolysis activity"/>
    <property type="evidence" value="ECO:0007669"/>
    <property type="project" value="InterPro"/>
</dbReference>
<organism evidence="2 3">
    <name type="scientific">Trichoderma asperellum</name>
    <name type="common">Filamentous fungus</name>
    <dbReference type="NCBI Taxonomy" id="101201"/>
    <lineage>
        <taxon>Eukaryota</taxon>
        <taxon>Fungi</taxon>
        <taxon>Dikarya</taxon>
        <taxon>Ascomycota</taxon>
        <taxon>Pezizomycotina</taxon>
        <taxon>Sordariomycetes</taxon>
        <taxon>Hypocreomycetidae</taxon>
        <taxon>Hypocreales</taxon>
        <taxon>Hypocreaceae</taxon>
        <taxon>Trichoderma</taxon>
    </lineage>
</organism>
<feature type="domain" description="AAA+ ATPase" evidence="1">
    <location>
        <begin position="257"/>
        <end position="384"/>
    </location>
</feature>
<dbReference type="InterPro" id="IPR054289">
    <property type="entry name" value="DUF7025"/>
</dbReference>
<comment type="caution">
    <text evidence="2">The sequence shown here is derived from an EMBL/GenBank/DDBJ whole genome shotgun (WGS) entry which is preliminary data.</text>
</comment>
<evidence type="ECO:0000313" key="2">
    <source>
        <dbReference type="EMBL" id="GFP60418.1"/>
    </source>
</evidence>
<dbReference type="Gene3D" id="3.40.50.300">
    <property type="entry name" value="P-loop containing nucleotide triphosphate hydrolases"/>
    <property type="match status" value="1"/>
</dbReference>
<dbReference type="Proteomes" id="UP000517252">
    <property type="component" value="Unassembled WGS sequence"/>
</dbReference>
<reference evidence="2 3" key="1">
    <citation type="submission" date="2020-07" db="EMBL/GenBank/DDBJ databases">
        <title>Trichoderma asperellum IC-1 whole genome shotgun sequence.</title>
        <authorList>
            <person name="Kanamasa S."/>
            <person name="Takahashi H."/>
        </authorList>
    </citation>
    <scope>NUCLEOTIDE SEQUENCE [LARGE SCALE GENOMIC DNA]</scope>
    <source>
        <strain evidence="2 3">IC-1</strain>
    </source>
</reference>
<dbReference type="InterPro" id="IPR003959">
    <property type="entry name" value="ATPase_AAA_core"/>
</dbReference>
<dbReference type="PANTHER" id="PTHR46411:SF3">
    <property type="entry name" value="AAA+ ATPASE DOMAIN-CONTAINING PROTEIN"/>
    <property type="match status" value="1"/>
</dbReference>
<keyword evidence="2" id="KW-0647">Proteasome</keyword>
<evidence type="ECO:0000259" key="1">
    <source>
        <dbReference type="SMART" id="SM00382"/>
    </source>
</evidence>
<dbReference type="InterPro" id="IPR027417">
    <property type="entry name" value="P-loop_NTPase"/>
</dbReference>
<name>A0A6V8RBN4_TRIAP</name>